<dbReference type="GO" id="GO:0140315">
    <property type="term" value="F:iron ion sequestering activity"/>
    <property type="evidence" value="ECO:0007669"/>
    <property type="project" value="UniProtKB-UniRule"/>
</dbReference>
<gene>
    <name evidence="11" type="primary">LOC103713889</name>
</gene>
<accession>A0A8B7CHN7</accession>
<feature type="transmembrane region" description="Helical" evidence="9">
    <location>
        <begin position="231"/>
        <end position="250"/>
    </location>
</feature>
<comment type="catalytic activity">
    <reaction evidence="8">
        <text>Fe(2+)(in) = Fe(2+)(out)</text>
        <dbReference type="Rhea" id="RHEA:28486"/>
        <dbReference type="ChEBI" id="CHEBI:29033"/>
    </reaction>
    <physiologicalReaction direction="left-to-right" evidence="8">
        <dbReference type="Rhea" id="RHEA:28487"/>
    </physiologicalReaction>
</comment>
<proteinExistence type="inferred from homology"/>
<name>A0A8B7CHN7_PHODC</name>
<dbReference type="InterPro" id="IPR008217">
    <property type="entry name" value="Ccc1_fam"/>
</dbReference>
<comment type="function">
    <text evidence="9">Vacuolar Fe(2+) uptake transporter.</text>
</comment>
<comment type="similarity">
    <text evidence="2 9">Belongs to the CCC1 family.</text>
</comment>
<comment type="subcellular location">
    <subcellularLocation>
        <location evidence="1 9">Vacuole membrane</location>
        <topology evidence="1 9">Multi-pass membrane protein</topology>
    </subcellularLocation>
</comment>
<evidence type="ECO:0000256" key="4">
    <source>
        <dbReference type="ARBA" id="ARBA00022554"/>
    </source>
</evidence>
<dbReference type="GO" id="GO:0005774">
    <property type="term" value="C:vacuolar membrane"/>
    <property type="evidence" value="ECO:0007669"/>
    <property type="project" value="UniProtKB-SubCell"/>
</dbReference>
<sequence length="258" mass="26344">MEAELAKACFEHKLSVPDETHGGDEKGARAQRAQWLRAAILGASDGLLSTASLMLGVGSAKEDRWSMIISGVAGAVAGAFSMAVGEFVSVSMQRDMEMEGRKTKTVEQPTITSVTKNFIPPPPPPPPPSPAILAAASPSLGRSPMMRAIAAAGNKEAVGKDDGGESLPNPAKAAAASGVAFMAGSLVPLLSSAFISHYSTRVLVLVIATSVALAGSGGLGAYLGGSQVRSSATRVLIGGWLSMGVTYLLLKPLDKDDG</sequence>
<dbReference type="GO" id="GO:0005381">
    <property type="term" value="F:iron ion transmembrane transporter activity"/>
    <property type="evidence" value="ECO:0007669"/>
    <property type="project" value="UniProtKB-UniRule"/>
</dbReference>
<keyword evidence="5 9" id="KW-0812">Transmembrane</keyword>
<dbReference type="PANTHER" id="PTHR31851">
    <property type="entry name" value="FE(2+)/MN(2+) TRANSPORTER PCL1"/>
    <property type="match status" value="1"/>
</dbReference>
<evidence type="ECO:0000256" key="3">
    <source>
        <dbReference type="ARBA" id="ARBA00022496"/>
    </source>
</evidence>
<evidence type="ECO:0000256" key="1">
    <source>
        <dbReference type="ARBA" id="ARBA00004128"/>
    </source>
</evidence>
<evidence type="ECO:0000313" key="10">
    <source>
        <dbReference type="Proteomes" id="UP000228380"/>
    </source>
</evidence>
<feature type="transmembrane region" description="Helical" evidence="9">
    <location>
        <begin position="67"/>
        <end position="88"/>
    </location>
</feature>
<dbReference type="KEGG" id="pda:103713889"/>
<evidence type="ECO:0000256" key="5">
    <source>
        <dbReference type="ARBA" id="ARBA00022692"/>
    </source>
</evidence>
<feature type="transmembrane region" description="Helical" evidence="9">
    <location>
        <begin position="202"/>
        <end position="224"/>
    </location>
</feature>
<dbReference type="GO" id="GO:0005384">
    <property type="term" value="F:manganese ion transmembrane transporter activity"/>
    <property type="evidence" value="ECO:0007669"/>
    <property type="project" value="InterPro"/>
</dbReference>
<evidence type="ECO:0000313" key="11">
    <source>
        <dbReference type="RefSeq" id="XP_008799163.2"/>
    </source>
</evidence>
<evidence type="ECO:0000256" key="8">
    <source>
        <dbReference type="ARBA" id="ARBA00044464"/>
    </source>
</evidence>
<reference evidence="10" key="1">
    <citation type="journal article" date="2019" name="Nat. Commun.">
        <title>Genome-wide association mapping of date palm fruit traits.</title>
        <authorList>
            <person name="Hazzouri K.M."/>
            <person name="Gros-Balthazard M."/>
            <person name="Flowers J.M."/>
            <person name="Copetti D."/>
            <person name="Lemansour A."/>
            <person name="Lebrun M."/>
            <person name="Masmoudi K."/>
            <person name="Ferrand S."/>
            <person name="Dhar M.I."/>
            <person name="Fresquez Z.A."/>
            <person name="Rosas U."/>
            <person name="Zhang J."/>
            <person name="Talag J."/>
            <person name="Lee S."/>
            <person name="Kudrna D."/>
            <person name="Powell R.F."/>
            <person name="Leitch I.J."/>
            <person name="Krueger R.R."/>
            <person name="Wing R.A."/>
            <person name="Amiri K.M.A."/>
            <person name="Purugganan M.D."/>
        </authorList>
    </citation>
    <scope>NUCLEOTIDE SEQUENCE [LARGE SCALE GENOMIC DNA]</scope>
    <source>
        <strain evidence="10">cv. Khalas</strain>
    </source>
</reference>
<evidence type="ECO:0000256" key="7">
    <source>
        <dbReference type="ARBA" id="ARBA00023136"/>
    </source>
</evidence>
<reference evidence="11" key="2">
    <citation type="submission" date="2025-08" db="UniProtKB">
        <authorList>
            <consortium name="RefSeq"/>
        </authorList>
    </citation>
    <scope>IDENTIFICATION</scope>
    <source>
        <tissue evidence="11">Young leaves</tissue>
    </source>
</reference>
<dbReference type="OrthoDB" id="73465at2759"/>
<keyword evidence="9" id="KW-0813">Transport</keyword>
<evidence type="ECO:0000256" key="9">
    <source>
        <dbReference type="RuleBase" id="RU369115"/>
    </source>
</evidence>
<keyword evidence="10" id="KW-1185">Reference proteome</keyword>
<dbReference type="Pfam" id="PF01988">
    <property type="entry name" value="VIT1"/>
    <property type="match status" value="2"/>
</dbReference>
<dbReference type="AlphaFoldDB" id="A0A8B7CHN7"/>
<organism evidence="10 11">
    <name type="scientific">Phoenix dactylifera</name>
    <name type="common">Date palm</name>
    <dbReference type="NCBI Taxonomy" id="42345"/>
    <lineage>
        <taxon>Eukaryota</taxon>
        <taxon>Viridiplantae</taxon>
        <taxon>Streptophyta</taxon>
        <taxon>Embryophyta</taxon>
        <taxon>Tracheophyta</taxon>
        <taxon>Spermatophyta</taxon>
        <taxon>Magnoliopsida</taxon>
        <taxon>Liliopsida</taxon>
        <taxon>Arecaceae</taxon>
        <taxon>Coryphoideae</taxon>
        <taxon>Phoeniceae</taxon>
        <taxon>Phoenix</taxon>
    </lineage>
</organism>
<keyword evidence="7 9" id="KW-0472">Membrane</keyword>
<dbReference type="GeneID" id="103713889"/>
<keyword evidence="4 9" id="KW-0926">Vacuole</keyword>
<dbReference type="GO" id="GO:0030026">
    <property type="term" value="P:intracellular manganese ion homeostasis"/>
    <property type="evidence" value="ECO:0007669"/>
    <property type="project" value="InterPro"/>
</dbReference>
<feature type="transmembrane region" description="Helical" evidence="9">
    <location>
        <begin position="35"/>
        <end position="55"/>
    </location>
</feature>
<dbReference type="Proteomes" id="UP000228380">
    <property type="component" value="Chromosome 11"/>
</dbReference>
<keyword evidence="3" id="KW-0410">Iron transport</keyword>
<protein>
    <recommendedName>
        <fullName evidence="9">Vacuolar iron transporter</fullName>
    </recommendedName>
</protein>
<dbReference type="RefSeq" id="XP_008799163.2">
    <property type="nucleotide sequence ID" value="XM_008800941.2"/>
</dbReference>
<keyword evidence="6 9" id="KW-1133">Transmembrane helix</keyword>
<keyword evidence="9" id="KW-0406">Ion transport</keyword>
<keyword evidence="3" id="KW-0408">Iron</keyword>
<evidence type="ECO:0000256" key="2">
    <source>
        <dbReference type="ARBA" id="ARBA00007049"/>
    </source>
</evidence>
<feature type="transmembrane region" description="Helical" evidence="9">
    <location>
        <begin position="173"/>
        <end position="196"/>
    </location>
</feature>
<evidence type="ECO:0000256" key="6">
    <source>
        <dbReference type="ARBA" id="ARBA00022989"/>
    </source>
</evidence>